<dbReference type="EMBL" id="JBHRSD010000015">
    <property type="protein sequence ID" value="MFC3032885.1"/>
    <property type="molecule type" value="Genomic_DNA"/>
</dbReference>
<proteinExistence type="predicted"/>
<accession>A0ABV7CK41</accession>
<reference evidence="2" key="1">
    <citation type="journal article" date="2019" name="Int. J. Syst. Evol. Microbiol.">
        <title>The Global Catalogue of Microorganisms (GCM) 10K type strain sequencing project: providing services to taxonomists for standard genome sequencing and annotation.</title>
        <authorList>
            <consortium name="The Broad Institute Genomics Platform"/>
            <consortium name="The Broad Institute Genome Sequencing Center for Infectious Disease"/>
            <person name="Wu L."/>
            <person name="Ma J."/>
        </authorList>
    </citation>
    <scope>NUCLEOTIDE SEQUENCE [LARGE SCALE GENOMIC DNA]</scope>
    <source>
        <strain evidence="2">KCTC 42730</strain>
    </source>
</reference>
<dbReference type="RefSeq" id="WP_377123817.1">
    <property type="nucleotide sequence ID" value="NZ_JBHRSD010000015.1"/>
</dbReference>
<evidence type="ECO:0000313" key="2">
    <source>
        <dbReference type="Proteomes" id="UP001595453"/>
    </source>
</evidence>
<gene>
    <name evidence="1" type="ORF">ACFOEE_10170</name>
</gene>
<keyword evidence="2" id="KW-1185">Reference proteome</keyword>
<sequence length="70" mass="8227">MQLSWLREHREFANSIAYNVSESIKVGFEACNLLDEIIKTRMIYNQAGDTTLRSQFKTDRRFGAYVSMKF</sequence>
<name>A0ABV7CK41_9GAMM</name>
<organism evidence="1 2">
    <name type="scientific">Pseudoalteromonas fenneropenaei</name>
    <dbReference type="NCBI Taxonomy" id="1737459"/>
    <lineage>
        <taxon>Bacteria</taxon>
        <taxon>Pseudomonadati</taxon>
        <taxon>Pseudomonadota</taxon>
        <taxon>Gammaproteobacteria</taxon>
        <taxon>Alteromonadales</taxon>
        <taxon>Pseudoalteromonadaceae</taxon>
        <taxon>Pseudoalteromonas</taxon>
    </lineage>
</organism>
<evidence type="ECO:0008006" key="3">
    <source>
        <dbReference type="Google" id="ProtNLM"/>
    </source>
</evidence>
<dbReference type="Proteomes" id="UP001595453">
    <property type="component" value="Unassembled WGS sequence"/>
</dbReference>
<comment type="caution">
    <text evidence="1">The sequence shown here is derived from an EMBL/GenBank/DDBJ whole genome shotgun (WGS) entry which is preliminary data.</text>
</comment>
<protein>
    <recommendedName>
        <fullName evidence="3">TonB-dependent receptor</fullName>
    </recommendedName>
</protein>
<evidence type="ECO:0000313" key="1">
    <source>
        <dbReference type="EMBL" id="MFC3032885.1"/>
    </source>
</evidence>